<feature type="domain" description="CCR4-Not complex component Not N-terminal" evidence="13">
    <location>
        <begin position="3"/>
        <end position="231"/>
    </location>
</feature>
<dbReference type="GO" id="GO:0000289">
    <property type="term" value="P:nuclear-transcribed mRNA poly(A) tail shortening"/>
    <property type="evidence" value="ECO:0007669"/>
    <property type="project" value="UniProtKB-ARBA"/>
</dbReference>
<evidence type="ECO:0000256" key="7">
    <source>
        <dbReference type="ARBA" id="ARBA00023015"/>
    </source>
</evidence>
<evidence type="ECO:0000256" key="4">
    <source>
        <dbReference type="ARBA" id="ARBA00022490"/>
    </source>
</evidence>
<evidence type="ECO:0000256" key="2">
    <source>
        <dbReference type="ARBA" id="ARBA00004496"/>
    </source>
</evidence>
<evidence type="ECO:0000256" key="11">
    <source>
        <dbReference type="SAM" id="Coils"/>
    </source>
</evidence>
<reference evidence="15 16" key="1">
    <citation type="journal article" date="2020" name="BMC Genomics">
        <title>Correction to: Identification and distribution of gene clusters required for synthesis of sphingolipid metabolism inhibitors in diverse species of the filamentous fungus Fusarium.</title>
        <authorList>
            <person name="Kim H.S."/>
            <person name="Lohmar J.M."/>
            <person name="Busman M."/>
            <person name="Brown D.W."/>
            <person name="Naumann T.A."/>
            <person name="Divon H.H."/>
            <person name="Lysoe E."/>
            <person name="Uhlig S."/>
            <person name="Proctor R.H."/>
        </authorList>
    </citation>
    <scope>NUCLEOTIDE SEQUENCE [LARGE SCALE GENOMIC DNA]</scope>
    <source>
        <strain evidence="15 16">NRRL 25214</strain>
    </source>
</reference>
<feature type="compositionally biased region" description="Low complexity" evidence="12">
    <location>
        <begin position="331"/>
        <end position="340"/>
    </location>
</feature>
<dbReference type="PANTHER" id="PTHR23326">
    <property type="entry name" value="CCR4 NOT-RELATED"/>
    <property type="match status" value="1"/>
</dbReference>
<accession>A0A8H4YVJ0</accession>
<feature type="coiled-coil region" evidence="11">
    <location>
        <begin position="124"/>
        <end position="158"/>
    </location>
</feature>
<dbReference type="Pfam" id="PF04153">
    <property type="entry name" value="NOT2_3_5_C"/>
    <property type="match status" value="1"/>
</dbReference>
<dbReference type="Proteomes" id="UP000573603">
    <property type="component" value="Unassembled WGS sequence"/>
</dbReference>
<evidence type="ECO:0000259" key="13">
    <source>
        <dbReference type="Pfam" id="PF04065"/>
    </source>
</evidence>
<organism evidence="15 16">
    <name type="scientific">Fusarium anthophilum</name>
    <dbReference type="NCBI Taxonomy" id="48485"/>
    <lineage>
        <taxon>Eukaryota</taxon>
        <taxon>Fungi</taxon>
        <taxon>Dikarya</taxon>
        <taxon>Ascomycota</taxon>
        <taxon>Pezizomycotina</taxon>
        <taxon>Sordariomycetes</taxon>
        <taxon>Hypocreomycetidae</taxon>
        <taxon>Hypocreales</taxon>
        <taxon>Nectriaceae</taxon>
        <taxon>Fusarium</taxon>
        <taxon>Fusarium fujikuroi species complex</taxon>
    </lineage>
</organism>
<keyword evidence="4 10" id="KW-0963">Cytoplasm</keyword>
<evidence type="ECO:0000256" key="1">
    <source>
        <dbReference type="ARBA" id="ARBA00004123"/>
    </source>
</evidence>
<evidence type="ECO:0000313" key="16">
    <source>
        <dbReference type="Proteomes" id="UP000573603"/>
    </source>
</evidence>
<keyword evidence="7 10" id="KW-0805">Transcription regulation</keyword>
<evidence type="ECO:0000256" key="10">
    <source>
        <dbReference type="PIRNR" id="PIRNR005290"/>
    </source>
</evidence>
<dbReference type="InterPro" id="IPR040168">
    <property type="entry name" value="Not2/3/5"/>
</dbReference>
<keyword evidence="16" id="KW-1185">Reference proteome</keyword>
<dbReference type="InterPro" id="IPR012270">
    <property type="entry name" value="CCR4-NOT_su3/5"/>
</dbReference>
<name>A0A8H4YVJ0_9HYPO</name>
<dbReference type="GO" id="GO:0000932">
    <property type="term" value="C:P-body"/>
    <property type="evidence" value="ECO:0007669"/>
    <property type="project" value="UniProtKB-UniRule"/>
</dbReference>
<feature type="compositionally biased region" description="Polar residues" evidence="12">
    <location>
        <begin position="248"/>
        <end position="257"/>
    </location>
</feature>
<keyword evidence="10" id="KW-0010">Activator</keyword>
<comment type="similarity">
    <text evidence="3 10">Belongs to the CNOT2/3/5 family.</text>
</comment>
<evidence type="ECO:0000313" key="15">
    <source>
        <dbReference type="EMBL" id="KAF5235013.1"/>
    </source>
</evidence>
<feature type="compositionally biased region" description="Pro residues" evidence="12">
    <location>
        <begin position="393"/>
        <end position="410"/>
    </location>
</feature>
<feature type="domain" description="NOT2/NOT3/NOT5 C-terminal" evidence="14">
    <location>
        <begin position="494"/>
        <end position="622"/>
    </location>
</feature>
<dbReference type="PIRSF" id="PIRSF005290">
    <property type="entry name" value="NOT_su_3_5"/>
    <property type="match status" value="1"/>
</dbReference>
<feature type="coiled-coil region" evidence="11">
    <location>
        <begin position="40"/>
        <end position="67"/>
    </location>
</feature>
<evidence type="ECO:0000256" key="6">
    <source>
        <dbReference type="ARBA" id="ARBA00022553"/>
    </source>
</evidence>
<feature type="region of interest" description="Disordered" evidence="12">
    <location>
        <begin position="237"/>
        <end position="451"/>
    </location>
</feature>
<comment type="subcellular location">
    <subcellularLocation>
        <location evidence="2 10">Cytoplasm</location>
    </subcellularLocation>
    <subcellularLocation>
        <location evidence="1 10">Nucleus</location>
    </subcellularLocation>
</comment>
<dbReference type="Gene3D" id="2.30.30.1020">
    <property type="entry name" value="CCR4-NOT complex subunit 2/3/5, C-terminal domain"/>
    <property type="match status" value="1"/>
</dbReference>
<feature type="compositionally biased region" description="Low complexity" evidence="12">
    <location>
        <begin position="356"/>
        <end position="392"/>
    </location>
</feature>
<dbReference type="InterPro" id="IPR038635">
    <property type="entry name" value="CCR4-NOT_su2/3/5_C_sf"/>
</dbReference>
<dbReference type="Pfam" id="PF04065">
    <property type="entry name" value="Not3"/>
    <property type="match status" value="1"/>
</dbReference>
<evidence type="ECO:0000256" key="3">
    <source>
        <dbReference type="ARBA" id="ARBA00007682"/>
    </source>
</evidence>
<comment type="function">
    <text evidence="10">Acts as component of the CCR4-NOT core complex, which in the nucleus seems to be a general transcription factor, and in the cytoplasm the major mRNA deadenylase involved in mRNA turnover. The NOT protein subcomplex negatively regulates the basal and activated transcription of many genes. Preferentially affects TC-type TATA element-dependent transcription. Could directly or indirectly inhibit component(s) of the general transcription machinery.</text>
</comment>
<gene>
    <name evidence="15" type="ORF">FANTH_11852</name>
</gene>
<dbReference type="FunFam" id="2.30.30.1020:FF:000006">
    <property type="entry name" value="CCR4-NOT transcription complex, subunit 3"/>
    <property type="match status" value="1"/>
</dbReference>
<sequence length="626" mass="69775">MAARKLAQEVDKCFKKVSEGVAEFEAIYEKIEQSSNPAQKDKLEDNLKREIKKLQRLRDQIKTWAASNDIKDKAPLLEHRKLIETQMEKFKAVEKAMKTKAYSKEGLSAAAKLDPKEQAKVEASEFLSGMVDELEQQIETLEAEGESIQATMKKGKNNTAKAERIAEVERIIERHKWHQGKLELIRRSLENGGVEPEQVTDLEESIRYYVSDGMNEDFMEDEEMYEELDLEDEEGTYGMGAENEKNSSLDAQSVQEDLTTDNDLPPKTLTRKTQKEVDPVRRTSSQTKSPLPALATLHAPLPTISNSNSGTPAMKPASVPTRPAGEGLKYASAAAAAAASDKNNVGISPLPPPPGAASSSISPLPQARSSATNSPATSSAQPASQQPESKQPTPAPAPAEPEPVPTPAPVPVTTKQSKRSKAAGKQAAVPEATPYSKAPRTNGTANGVKQAEEEEECIYHLPASLQDLVDTYETSRKRPYPPSAPSALRMMTASQASCPDIVDADVPRSYRPDQPVPPTGSGFPREPLAIFDDPRLYSRMDPDTLFYVFYYKQGTAQQYMAAKALKDQSWRFHKQYQTWFQRHEEPKNITEDFEQGTYRFFDYESTWMNRRKADFKFIYKFLEDEV</sequence>
<dbReference type="AlphaFoldDB" id="A0A8H4YVJ0"/>
<evidence type="ECO:0000259" key="14">
    <source>
        <dbReference type="Pfam" id="PF04153"/>
    </source>
</evidence>
<keyword evidence="11" id="KW-0175">Coiled coil</keyword>
<evidence type="ECO:0000256" key="12">
    <source>
        <dbReference type="SAM" id="MobiDB-lite"/>
    </source>
</evidence>
<evidence type="ECO:0000256" key="8">
    <source>
        <dbReference type="ARBA" id="ARBA00023163"/>
    </source>
</evidence>
<dbReference type="EMBL" id="JABEVY010000369">
    <property type="protein sequence ID" value="KAF5235013.1"/>
    <property type="molecule type" value="Genomic_DNA"/>
</dbReference>
<keyword evidence="6" id="KW-0597">Phosphoprotein</keyword>
<keyword evidence="8 10" id="KW-0804">Transcription</keyword>
<proteinExistence type="inferred from homology"/>
<dbReference type="InterPro" id="IPR007207">
    <property type="entry name" value="Not_N"/>
</dbReference>
<dbReference type="GO" id="GO:0006355">
    <property type="term" value="P:regulation of DNA-templated transcription"/>
    <property type="evidence" value="ECO:0007669"/>
    <property type="project" value="InterPro"/>
</dbReference>
<keyword evidence="9 10" id="KW-0539">Nucleus</keyword>
<dbReference type="GO" id="GO:0030015">
    <property type="term" value="C:CCR4-NOT core complex"/>
    <property type="evidence" value="ECO:0007669"/>
    <property type="project" value="UniProtKB-UniRule"/>
</dbReference>
<dbReference type="InterPro" id="IPR007282">
    <property type="entry name" value="NOT2/3/5_C"/>
</dbReference>
<keyword evidence="5 10" id="KW-0678">Repressor</keyword>
<protein>
    <recommendedName>
        <fullName evidence="10">General negative regulator of transcription subunit</fullName>
    </recommendedName>
</protein>
<dbReference type="GO" id="GO:0005634">
    <property type="term" value="C:nucleus"/>
    <property type="evidence" value="ECO:0007669"/>
    <property type="project" value="UniProtKB-SubCell"/>
</dbReference>
<comment type="caution">
    <text evidence="15">The sequence shown here is derived from an EMBL/GenBank/DDBJ whole genome shotgun (WGS) entry which is preliminary data.</text>
</comment>
<evidence type="ECO:0000256" key="9">
    <source>
        <dbReference type="ARBA" id="ARBA00023242"/>
    </source>
</evidence>
<evidence type="ECO:0000256" key="5">
    <source>
        <dbReference type="ARBA" id="ARBA00022491"/>
    </source>
</evidence>
<feature type="compositionally biased region" description="Low complexity" evidence="12">
    <location>
        <begin position="290"/>
        <end position="303"/>
    </location>
</feature>